<dbReference type="VEuPathDB" id="VectorBase:LDEU001741"/>
<feature type="region of interest" description="Disordered" evidence="1">
    <location>
        <begin position="237"/>
        <end position="298"/>
    </location>
</feature>
<dbReference type="EMBL" id="NCKV01000559">
    <property type="protein sequence ID" value="RWS30294.1"/>
    <property type="molecule type" value="Genomic_DNA"/>
</dbReference>
<dbReference type="Proteomes" id="UP000288716">
    <property type="component" value="Unassembled WGS sequence"/>
</dbReference>
<dbReference type="PANTHER" id="PTHR13464">
    <property type="entry name" value="TRANSCRIPTIONAL REGULATOR PROTEIN HCNGP"/>
    <property type="match status" value="1"/>
</dbReference>
<accession>A0A443SRZ3</accession>
<dbReference type="Pfam" id="PF07818">
    <property type="entry name" value="HCNGP"/>
    <property type="match status" value="1"/>
</dbReference>
<comment type="caution">
    <text evidence="2">The sequence shown here is derived from an EMBL/GenBank/DDBJ whole genome shotgun (WGS) entry which is preliminary data.</text>
</comment>
<dbReference type="PANTHER" id="PTHR13464:SF0">
    <property type="entry name" value="SAP30-BINDING PROTEIN"/>
    <property type="match status" value="1"/>
</dbReference>
<dbReference type="STRING" id="299467.A0A443SRZ3"/>
<reference evidence="2 3" key="1">
    <citation type="journal article" date="2018" name="Gigascience">
        <title>Genomes of trombidid mites reveal novel predicted allergens and laterally-transferred genes associated with secondary metabolism.</title>
        <authorList>
            <person name="Dong X."/>
            <person name="Chaisiri K."/>
            <person name="Xia D."/>
            <person name="Armstrong S.D."/>
            <person name="Fang Y."/>
            <person name="Donnelly M.J."/>
            <person name="Kadowaki T."/>
            <person name="McGarry J.W."/>
            <person name="Darby A.C."/>
            <person name="Makepeace B.L."/>
        </authorList>
    </citation>
    <scope>NUCLEOTIDE SEQUENCE [LARGE SCALE GENOMIC DNA]</scope>
    <source>
        <strain evidence="2">UoL-UT</strain>
    </source>
</reference>
<name>A0A443SRZ3_9ACAR</name>
<feature type="region of interest" description="Disordered" evidence="1">
    <location>
        <begin position="1"/>
        <end position="39"/>
    </location>
</feature>
<keyword evidence="3" id="KW-1185">Reference proteome</keyword>
<gene>
    <name evidence="2" type="ORF">B4U80_06446</name>
</gene>
<evidence type="ECO:0000256" key="1">
    <source>
        <dbReference type="SAM" id="MobiDB-lite"/>
    </source>
</evidence>
<dbReference type="GO" id="GO:0005634">
    <property type="term" value="C:nucleus"/>
    <property type="evidence" value="ECO:0007669"/>
    <property type="project" value="TreeGrafter"/>
</dbReference>
<sequence length="298" mass="33314">MSRALASLTAQYSDSENEGEDVKNEEINLSADEGSDDTASLKQKALLSVIDARVMSASNSPASVLGSNTIESLNKSRLNEVNEKLDNRLDSIDDEVCDDDYEYDERYSSPVEFHRSLIGVPMSGIKIPSAPNGRCSNSLIDKIGSLYNKMKEGKDMNAYIQRRKDFRNPSIYEKLIAYCDIDEFGTNYPPEINDPHKWGSESYYEELAKRQTEEMEKRDKERRERTKVEFVTGTARKNVHEAEGSRKRSKWDVAGSNSSITNAVSSNVRSSNSSAPVSLHSGTKPTVISAFGSINKRR</sequence>
<organism evidence="2 3">
    <name type="scientific">Leptotrombidium deliense</name>
    <dbReference type="NCBI Taxonomy" id="299467"/>
    <lineage>
        <taxon>Eukaryota</taxon>
        <taxon>Metazoa</taxon>
        <taxon>Ecdysozoa</taxon>
        <taxon>Arthropoda</taxon>
        <taxon>Chelicerata</taxon>
        <taxon>Arachnida</taxon>
        <taxon>Acari</taxon>
        <taxon>Acariformes</taxon>
        <taxon>Trombidiformes</taxon>
        <taxon>Prostigmata</taxon>
        <taxon>Anystina</taxon>
        <taxon>Parasitengona</taxon>
        <taxon>Trombiculoidea</taxon>
        <taxon>Trombiculidae</taxon>
        <taxon>Leptotrombidium</taxon>
    </lineage>
</organism>
<dbReference type="OrthoDB" id="1714508at2759"/>
<protein>
    <submittedName>
        <fullName evidence="2">SAP30-binding protein-like isoform X1</fullName>
    </submittedName>
</protein>
<evidence type="ECO:0000313" key="3">
    <source>
        <dbReference type="Proteomes" id="UP000288716"/>
    </source>
</evidence>
<proteinExistence type="predicted"/>
<dbReference type="GO" id="GO:0006355">
    <property type="term" value="P:regulation of DNA-templated transcription"/>
    <property type="evidence" value="ECO:0007669"/>
    <property type="project" value="InterPro"/>
</dbReference>
<dbReference type="InterPro" id="IPR012479">
    <property type="entry name" value="SAP30BP"/>
</dbReference>
<evidence type="ECO:0000313" key="2">
    <source>
        <dbReference type="EMBL" id="RWS30294.1"/>
    </source>
</evidence>
<dbReference type="AlphaFoldDB" id="A0A443SRZ3"/>
<feature type="compositionally biased region" description="Low complexity" evidence="1">
    <location>
        <begin position="262"/>
        <end position="278"/>
    </location>
</feature>